<keyword evidence="1 3" id="KW-0853">WD repeat</keyword>
<evidence type="ECO:0000256" key="2">
    <source>
        <dbReference type="ARBA" id="ARBA00022737"/>
    </source>
</evidence>
<reference evidence="4 5" key="1">
    <citation type="journal article" date="2019" name="Sci. Rep.">
        <title>Nanopore sequencing improves the draft genome of the human pathogenic amoeba Naegleria fowleri.</title>
        <authorList>
            <person name="Liechti N."/>
            <person name="Schurch N."/>
            <person name="Bruggmann R."/>
            <person name="Wittwer M."/>
        </authorList>
    </citation>
    <scope>NUCLEOTIDE SEQUENCE [LARGE SCALE GENOMIC DNA]</scope>
    <source>
        <strain evidence="4 5">ATCC 30894</strain>
    </source>
</reference>
<dbReference type="CDD" id="cd00200">
    <property type="entry name" value="WD40"/>
    <property type="match status" value="1"/>
</dbReference>
<comment type="caution">
    <text evidence="4">The sequence shown here is derived from an EMBL/GenBank/DDBJ whole genome shotgun (WGS) entry which is preliminary data.</text>
</comment>
<accession>A0A6A5C2N7</accession>
<feature type="repeat" description="WD" evidence="3">
    <location>
        <begin position="106"/>
        <end position="147"/>
    </location>
</feature>
<dbReference type="PANTHER" id="PTHR14604">
    <property type="entry name" value="WD40 REPEAT PF20"/>
    <property type="match status" value="1"/>
</dbReference>
<dbReference type="VEuPathDB" id="AmoebaDB:NfTy_023920"/>
<dbReference type="InterPro" id="IPR019775">
    <property type="entry name" value="WD40_repeat_CS"/>
</dbReference>
<dbReference type="InterPro" id="IPR015943">
    <property type="entry name" value="WD40/YVTN_repeat-like_dom_sf"/>
</dbReference>
<feature type="repeat" description="WD" evidence="3">
    <location>
        <begin position="152"/>
        <end position="191"/>
    </location>
</feature>
<dbReference type="PROSITE" id="PS50294">
    <property type="entry name" value="WD_REPEATS_REGION"/>
    <property type="match status" value="3"/>
</dbReference>
<dbReference type="AlphaFoldDB" id="A0A6A5C2N7"/>
<dbReference type="Proteomes" id="UP000444721">
    <property type="component" value="Unassembled WGS sequence"/>
</dbReference>
<sequence length="353" mass="38276">MSFRDYWSRDDGPDDDKLVSAHGRPINVMIKMDDDTIITGSQDHSAKVIKVSKAKVERELYSKAYGHKEWVTALAYSDVTGKIITGGMDSKLCVWESKGPVKCVDLLGHSGSISQISCSPNLPIAVSSSYDKSMKIWNLQNNTCMNTLINSKLGHDKAIKTILWNNSLICSGGRDGLVCMWDIQNGDLISVGDEHKAPVQCLVADESRETILSGGMDGSIQIWDLRTANNVGGVENVIRGSINDVKLANENMLVVGGSDKTIRVLDPRKNYAQVISIKDHVGVIMQLQVVDDLLLSCASNGWVLVHDLTNNGVCMYGVGASEAASACNCIVAMEPYYLCAAGDDGNVIIFNSK</sequence>
<dbReference type="SUPFAM" id="SSF50978">
    <property type="entry name" value="WD40 repeat-like"/>
    <property type="match status" value="1"/>
</dbReference>
<gene>
    <name evidence="4" type="ORF">FDP41_012551</name>
</gene>
<evidence type="ECO:0000313" key="5">
    <source>
        <dbReference type="Proteomes" id="UP000444721"/>
    </source>
</evidence>
<dbReference type="RefSeq" id="XP_044566004.1">
    <property type="nucleotide sequence ID" value="XM_044703083.1"/>
</dbReference>
<evidence type="ECO:0000256" key="3">
    <source>
        <dbReference type="PROSITE-ProRule" id="PRU00221"/>
    </source>
</evidence>
<evidence type="ECO:0000313" key="4">
    <source>
        <dbReference type="EMBL" id="KAF0981291.1"/>
    </source>
</evidence>
<keyword evidence="2" id="KW-0677">Repeat</keyword>
<dbReference type="InterPro" id="IPR001680">
    <property type="entry name" value="WD40_rpt"/>
</dbReference>
<dbReference type="Pfam" id="PF00400">
    <property type="entry name" value="WD40"/>
    <property type="match status" value="4"/>
</dbReference>
<dbReference type="GeneID" id="68119766"/>
<dbReference type="VEuPathDB" id="AmoebaDB:NF0069060"/>
<dbReference type="PROSITE" id="PS00678">
    <property type="entry name" value="WD_REPEATS_1"/>
    <property type="match status" value="3"/>
</dbReference>
<proteinExistence type="predicted"/>
<keyword evidence="5" id="KW-1185">Reference proteome</keyword>
<protein>
    <submittedName>
        <fullName evidence="4">Uncharacterized protein</fullName>
    </submittedName>
</protein>
<dbReference type="SMART" id="SM00320">
    <property type="entry name" value="WD40"/>
    <property type="match status" value="8"/>
</dbReference>
<dbReference type="PROSITE" id="PS50082">
    <property type="entry name" value="WD_REPEATS_2"/>
    <property type="match status" value="4"/>
</dbReference>
<dbReference type="InterPro" id="IPR036322">
    <property type="entry name" value="WD40_repeat_dom_sf"/>
</dbReference>
<dbReference type="OMA" id="LYTKTCG"/>
<evidence type="ECO:0000256" key="1">
    <source>
        <dbReference type="ARBA" id="ARBA00022574"/>
    </source>
</evidence>
<name>A0A6A5C2N7_NAEFO</name>
<feature type="repeat" description="WD" evidence="3">
    <location>
        <begin position="192"/>
        <end position="233"/>
    </location>
</feature>
<dbReference type="PANTHER" id="PTHR14604:SF3">
    <property type="entry name" value="SPERM-ASSOCIATED ANTIGEN 16 PROTEIN"/>
    <property type="match status" value="1"/>
</dbReference>
<dbReference type="VEuPathDB" id="AmoebaDB:FDP41_012551"/>
<dbReference type="OrthoDB" id="496at2759"/>
<dbReference type="Gene3D" id="2.130.10.10">
    <property type="entry name" value="YVTN repeat-like/Quinoprotein amine dehydrogenase"/>
    <property type="match status" value="2"/>
</dbReference>
<dbReference type="PRINTS" id="PR00320">
    <property type="entry name" value="GPROTEINBRPT"/>
</dbReference>
<dbReference type="InterPro" id="IPR050995">
    <property type="entry name" value="WD-F-box_domain-protein"/>
</dbReference>
<organism evidence="4 5">
    <name type="scientific">Naegleria fowleri</name>
    <name type="common">Brain eating amoeba</name>
    <dbReference type="NCBI Taxonomy" id="5763"/>
    <lineage>
        <taxon>Eukaryota</taxon>
        <taxon>Discoba</taxon>
        <taxon>Heterolobosea</taxon>
        <taxon>Tetramitia</taxon>
        <taxon>Eutetramitia</taxon>
        <taxon>Vahlkampfiidae</taxon>
        <taxon>Naegleria</taxon>
    </lineage>
</organism>
<dbReference type="InterPro" id="IPR020472">
    <property type="entry name" value="WD40_PAC1"/>
</dbReference>
<dbReference type="EMBL" id="VFQX01000015">
    <property type="protein sequence ID" value="KAF0981291.1"/>
    <property type="molecule type" value="Genomic_DNA"/>
</dbReference>
<feature type="repeat" description="WD" evidence="3">
    <location>
        <begin position="64"/>
        <end position="96"/>
    </location>
</feature>